<evidence type="ECO:0000256" key="2">
    <source>
        <dbReference type="ARBA" id="ARBA00023163"/>
    </source>
</evidence>
<gene>
    <name evidence="5" type="ORF">CTI12_AA232120</name>
</gene>
<evidence type="ECO:0000256" key="1">
    <source>
        <dbReference type="ARBA" id="ARBA00023015"/>
    </source>
</evidence>
<dbReference type="OrthoDB" id="1908565at2759"/>
<sequence>MIRQDSFLPSLPLNTTLMAETMLFGEPDPDLNSGDILDWLEDSMPSLPSLLNDLYGSTDINDDWWGPDPFEANNISTSNSAETLASPVSSAFTSSPVDDFIVYDEPQEPVPVSDVSKKRKVPDDHIQMMQTAPQAKRSNGNKKGNGKSTKENSNSGNNKGGRWAEQLLNPCASAISSGNVTRVQHLLFVLQELASPTGDANYRLASHGMQALLHHISSATNTPAKEMTPAITFTTSTPLFFQKTVINFNDINPWFTIPNNIAKNAILQVLSEQDQKSCKTLHILDIGVSHGFQWPTLLEALSSRPGGPPPLVRLTVVPPTLDNHQIPFANCPPGYDFASNIYRFAKDLNINLHINRLDNCPLQSLNSQVISSSPDETLIVCAQFRLHNLNHTKPDNRTYFLNLMRNMDPQAVILTDNNMDCSCTSCSNFDTRFSLNLDYLWCFLDTTSVAFKGREMEERKLLEGEAAKALINTCEMNEKKEKWGERMNGVGFVENAFAEDVVDQARALLKKYDSHWEMRVDEKDGSIGLWWKGQSISFCSLWKIDAKTSYSYSV</sequence>
<reference evidence="5 6" key="1">
    <citation type="journal article" date="2018" name="Mol. Plant">
        <title>The genome of Artemisia annua provides insight into the evolution of Asteraceae family and artemisinin biosynthesis.</title>
        <authorList>
            <person name="Shen Q."/>
            <person name="Zhang L."/>
            <person name="Liao Z."/>
            <person name="Wang S."/>
            <person name="Yan T."/>
            <person name="Shi P."/>
            <person name="Liu M."/>
            <person name="Fu X."/>
            <person name="Pan Q."/>
            <person name="Wang Y."/>
            <person name="Lv Z."/>
            <person name="Lu X."/>
            <person name="Zhang F."/>
            <person name="Jiang W."/>
            <person name="Ma Y."/>
            <person name="Chen M."/>
            <person name="Hao X."/>
            <person name="Li L."/>
            <person name="Tang Y."/>
            <person name="Lv G."/>
            <person name="Zhou Y."/>
            <person name="Sun X."/>
            <person name="Brodelius P.E."/>
            <person name="Rose J.K.C."/>
            <person name="Tang K."/>
        </authorList>
    </citation>
    <scope>NUCLEOTIDE SEQUENCE [LARGE SCALE GENOMIC DNA]</scope>
    <source>
        <strain evidence="6">cv. Huhao1</strain>
        <tissue evidence="5">Leaf</tissue>
    </source>
</reference>
<feature type="region of interest" description="Leucine repeat II (LRII)" evidence="3">
    <location>
        <begin position="336"/>
        <end position="368"/>
    </location>
</feature>
<dbReference type="EMBL" id="PKPP01002232">
    <property type="protein sequence ID" value="PWA76711.1"/>
    <property type="molecule type" value="Genomic_DNA"/>
</dbReference>
<evidence type="ECO:0000313" key="5">
    <source>
        <dbReference type="EMBL" id="PWA76711.1"/>
    </source>
</evidence>
<dbReference type="Pfam" id="PF03514">
    <property type="entry name" value="GRAS"/>
    <property type="match status" value="1"/>
</dbReference>
<protein>
    <submittedName>
        <fullName evidence="5">Transcription factor GRAS</fullName>
    </submittedName>
</protein>
<dbReference type="InterPro" id="IPR005202">
    <property type="entry name" value="TF_GRAS"/>
</dbReference>
<evidence type="ECO:0000256" key="3">
    <source>
        <dbReference type="PROSITE-ProRule" id="PRU01191"/>
    </source>
</evidence>
<comment type="caution">
    <text evidence="5">The sequence shown here is derived from an EMBL/GenBank/DDBJ whole genome shotgun (WGS) entry which is preliminary data.</text>
</comment>
<accession>A0A2U1NTB2</accession>
<keyword evidence="1" id="KW-0805">Transcription regulation</keyword>
<evidence type="ECO:0000256" key="4">
    <source>
        <dbReference type="SAM" id="MobiDB-lite"/>
    </source>
</evidence>
<dbReference type="AlphaFoldDB" id="A0A2U1NTB2"/>
<organism evidence="5 6">
    <name type="scientific">Artemisia annua</name>
    <name type="common">Sweet wormwood</name>
    <dbReference type="NCBI Taxonomy" id="35608"/>
    <lineage>
        <taxon>Eukaryota</taxon>
        <taxon>Viridiplantae</taxon>
        <taxon>Streptophyta</taxon>
        <taxon>Embryophyta</taxon>
        <taxon>Tracheophyta</taxon>
        <taxon>Spermatophyta</taxon>
        <taxon>Magnoliopsida</taxon>
        <taxon>eudicotyledons</taxon>
        <taxon>Gunneridae</taxon>
        <taxon>Pentapetalae</taxon>
        <taxon>asterids</taxon>
        <taxon>campanulids</taxon>
        <taxon>Asterales</taxon>
        <taxon>Asteraceae</taxon>
        <taxon>Asteroideae</taxon>
        <taxon>Anthemideae</taxon>
        <taxon>Artemisiinae</taxon>
        <taxon>Artemisia</taxon>
    </lineage>
</organism>
<keyword evidence="2" id="KW-0804">Transcription</keyword>
<comment type="similarity">
    <text evidence="3">Belongs to the GRAS family.</text>
</comment>
<feature type="region of interest" description="Disordered" evidence="4">
    <location>
        <begin position="129"/>
        <end position="162"/>
    </location>
</feature>
<dbReference type="Proteomes" id="UP000245207">
    <property type="component" value="Unassembled WGS sequence"/>
</dbReference>
<feature type="region of interest" description="SAW" evidence="3">
    <location>
        <begin position="466"/>
        <end position="543"/>
    </location>
</feature>
<feature type="short sequence motif" description="VHIID" evidence="3">
    <location>
        <begin position="281"/>
        <end position="285"/>
    </location>
</feature>
<evidence type="ECO:0000313" key="6">
    <source>
        <dbReference type="Proteomes" id="UP000245207"/>
    </source>
</evidence>
<dbReference type="PROSITE" id="PS50985">
    <property type="entry name" value="GRAS"/>
    <property type="match status" value="1"/>
</dbReference>
<comment type="caution">
    <text evidence="3">Lacks conserved residue(s) required for the propagation of feature annotation.</text>
</comment>
<dbReference type="PANTHER" id="PTHR31636">
    <property type="entry name" value="OSJNBA0084A10.13 PROTEIN-RELATED"/>
    <property type="match status" value="1"/>
</dbReference>
<name>A0A2U1NTB2_ARTAN</name>
<feature type="compositionally biased region" description="Low complexity" evidence="4">
    <location>
        <begin position="151"/>
        <end position="161"/>
    </location>
</feature>
<dbReference type="STRING" id="35608.A0A2U1NTB2"/>
<proteinExistence type="inferred from homology"/>
<keyword evidence="6" id="KW-1185">Reference proteome</keyword>